<feature type="domain" description="GGDEF" evidence="2">
    <location>
        <begin position="24"/>
        <end position="158"/>
    </location>
</feature>
<evidence type="ECO:0000313" key="3">
    <source>
        <dbReference type="EMBL" id="PLX60582.1"/>
    </source>
</evidence>
<dbReference type="InterPro" id="IPR000160">
    <property type="entry name" value="GGDEF_dom"/>
</dbReference>
<accession>A0A2N6CTU6</accession>
<protein>
    <recommendedName>
        <fullName evidence="5">GGDEF domain-containing protein</fullName>
    </recommendedName>
</protein>
<comment type="caution">
    <text evidence="3">The sequence shown here is derived from an EMBL/GenBank/DDBJ whole genome shotgun (WGS) entry which is preliminary data.</text>
</comment>
<dbReference type="PANTHER" id="PTHR33121">
    <property type="entry name" value="CYCLIC DI-GMP PHOSPHODIESTERASE PDEF"/>
    <property type="match status" value="1"/>
</dbReference>
<dbReference type="InterPro" id="IPR043128">
    <property type="entry name" value="Rev_trsase/Diguanyl_cyclase"/>
</dbReference>
<dbReference type="SMART" id="SM00267">
    <property type="entry name" value="GGDEF"/>
    <property type="match status" value="1"/>
</dbReference>
<gene>
    <name evidence="3" type="ORF">C0630_14110</name>
</gene>
<dbReference type="PROSITE" id="PS50883">
    <property type="entry name" value="EAL"/>
    <property type="match status" value="1"/>
</dbReference>
<sequence>MEPSISPPLQLLDQLGKLTTSATANSALMLISLHGLRRIGNIFGSRLSEQIMHDLIQQLECAIRPDDRILRSGRFELAVLISGLLNRGHAVLAANKLADILGTPIEISKKERKFPFSIGMALSPEHSCDPEQLLRYAEIASLASEITQTPYQIYSHDDLESIVTDWDIEGDLDNAIANNQLSLHYQPKISSRDGRLLGAEALMRWQHPVHGMIPPDRFIPVAENMGIMPKLTWWCINTALRERIELGKPASSLSVAVNISALDLTDERFIKSVLGAIGIWDTPPEVLTLEITEGSLMKDIALSADILKRLQSYGIRISIDDFGTGYSSLAYFKQLPADELKIDRSFIVNILDNDLDRHIVSTIVQMARKLRLDIVAEGLETALTQQQLIELGCDIIQGYHIARPMPQAEFITWSKSHD</sequence>
<dbReference type="Proteomes" id="UP000235015">
    <property type="component" value="Unassembled WGS sequence"/>
</dbReference>
<organism evidence="3 4">
    <name type="scientific">Sedimenticola selenatireducens</name>
    <dbReference type="NCBI Taxonomy" id="191960"/>
    <lineage>
        <taxon>Bacteria</taxon>
        <taxon>Pseudomonadati</taxon>
        <taxon>Pseudomonadota</taxon>
        <taxon>Gammaproteobacteria</taxon>
        <taxon>Chromatiales</taxon>
        <taxon>Sedimenticolaceae</taxon>
        <taxon>Sedimenticola</taxon>
    </lineage>
</organism>
<dbReference type="GO" id="GO:0071111">
    <property type="term" value="F:cyclic-guanylate-specific phosphodiesterase activity"/>
    <property type="evidence" value="ECO:0007669"/>
    <property type="project" value="InterPro"/>
</dbReference>
<dbReference type="PANTHER" id="PTHR33121:SF70">
    <property type="entry name" value="SIGNALING PROTEIN YKOW"/>
    <property type="match status" value="1"/>
</dbReference>
<dbReference type="EMBL" id="PKUN01000023">
    <property type="protein sequence ID" value="PLX60582.1"/>
    <property type="molecule type" value="Genomic_DNA"/>
</dbReference>
<dbReference type="SUPFAM" id="SSF141868">
    <property type="entry name" value="EAL domain-like"/>
    <property type="match status" value="1"/>
</dbReference>
<dbReference type="Pfam" id="PF00563">
    <property type="entry name" value="EAL"/>
    <property type="match status" value="1"/>
</dbReference>
<dbReference type="STRING" id="1111735.GCA_000428045_02192"/>
<dbReference type="RefSeq" id="WP_273440176.1">
    <property type="nucleotide sequence ID" value="NZ_PKUN01000023.1"/>
</dbReference>
<dbReference type="Gene3D" id="3.20.20.450">
    <property type="entry name" value="EAL domain"/>
    <property type="match status" value="1"/>
</dbReference>
<dbReference type="SUPFAM" id="SSF55073">
    <property type="entry name" value="Nucleotide cyclase"/>
    <property type="match status" value="1"/>
</dbReference>
<dbReference type="Pfam" id="PF00990">
    <property type="entry name" value="GGDEF"/>
    <property type="match status" value="1"/>
</dbReference>
<evidence type="ECO:0000259" key="1">
    <source>
        <dbReference type="PROSITE" id="PS50883"/>
    </source>
</evidence>
<proteinExistence type="predicted"/>
<feature type="domain" description="EAL" evidence="1">
    <location>
        <begin position="165"/>
        <end position="418"/>
    </location>
</feature>
<reference evidence="3 4" key="1">
    <citation type="submission" date="2017-11" db="EMBL/GenBank/DDBJ databases">
        <title>Genome-resolved metagenomics identifies genetic mobility, metabolic interactions, and unexpected diversity in perchlorate-reducing communities.</title>
        <authorList>
            <person name="Barnum T.P."/>
            <person name="Figueroa I.A."/>
            <person name="Carlstrom C.I."/>
            <person name="Lucas L.N."/>
            <person name="Engelbrektson A.L."/>
            <person name="Coates J.D."/>
        </authorList>
    </citation>
    <scope>NUCLEOTIDE SEQUENCE [LARGE SCALE GENOMIC DNA]</scope>
    <source>
        <strain evidence="3">BM301</strain>
    </source>
</reference>
<dbReference type="SMART" id="SM00052">
    <property type="entry name" value="EAL"/>
    <property type="match status" value="1"/>
</dbReference>
<name>A0A2N6CTU6_9GAMM</name>
<dbReference type="InterPro" id="IPR001633">
    <property type="entry name" value="EAL_dom"/>
</dbReference>
<dbReference type="PROSITE" id="PS50887">
    <property type="entry name" value="GGDEF"/>
    <property type="match status" value="1"/>
</dbReference>
<evidence type="ECO:0000313" key="4">
    <source>
        <dbReference type="Proteomes" id="UP000235015"/>
    </source>
</evidence>
<dbReference type="InterPro" id="IPR035919">
    <property type="entry name" value="EAL_sf"/>
</dbReference>
<dbReference type="CDD" id="cd01948">
    <property type="entry name" value="EAL"/>
    <property type="match status" value="1"/>
</dbReference>
<dbReference type="AlphaFoldDB" id="A0A2N6CTU6"/>
<dbReference type="InterPro" id="IPR050706">
    <property type="entry name" value="Cyclic-di-GMP_PDE-like"/>
</dbReference>
<dbReference type="Gene3D" id="3.30.70.270">
    <property type="match status" value="1"/>
</dbReference>
<evidence type="ECO:0000259" key="2">
    <source>
        <dbReference type="PROSITE" id="PS50887"/>
    </source>
</evidence>
<evidence type="ECO:0008006" key="5">
    <source>
        <dbReference type="Google" id="ProtNLM"/>
    </source>
</evidence>
<dbReference type="InterPro" id="IPR029787">
    <property type="entry name" value="Nucleotide_cyclase"/>
</dbReference>